<evidence type="ECO:0000313" key="3">
    <source>
        <dbReference type="EMBL" id="EEL70147.1"/>
    </source>
</evidence>
<dbReference type="Pfam" id="PF08887">
    <property type="entry name" value="GAD-like"/>
    <property type="match status" value="1"/>
</dbReference>
<dbReference type="InterPro" id="IPR015002">
    <property type="entry name" value="T6SS_Tdi1_C"/>
</dbReference>
<dbReference type="EMBL" id="ACMP01000083">
    <property type="protein sequence ID" value="EEL70147.1"/>
    <property type="molecule type" value="Genomic_DNA"/>
</dbReference>
<proteinExistence type="predicted"/>
<dbReference type="RefSeq" id="WP_002066141.1">
    <property type="nucleotide sequence ID" value="NZ_CM000737.1"/>
</dbReference>
<dbReference type="SUPFAM" id="SSF160631">
    <property type="entry name" value="SMI1/KNR4-like"/>
    <property type="match status" value="1"/>
</dbReference>
<sequence length="184" mass="21523">MSIYSDFKKNSKIEESTINKYKEYLPKELIEAWRIYGYGTFMDGYLKVINPDDFSSLVSDTYLRSKGTIPIFTTSLGDIIIFEKDENQESYIVMINYRKGKTKVLASKFSLFIRFLEEEAFKQRALGWLPYPEVIKQYNEPEYEECFGYTPLLGLGGEEKVENLKKVKLKEHILIITEFMGPVQ</sequence>
<dbReference type="HOGENOM" id="CLU_082934_1_0_9"/>
<dbReference type="InterPro" id="IPR014983">
    <property type="entry name" value="GAD-rel"/>
</dbReference>
<dbReference type="Pfam" id="PF08906">
    <property type="entry name" value="T6SS_Tdi1_C"/>
    <property type="match status" value="1"/>
</dbReference>
<evidence type="ECO:0000259" key="2">
    <source>
        <dbReference type="Pfam" id="PF08906"/>
    </source>
</evidence>
<reference evidence="3" key="1">
    <citation type="journal article" date="2012" name="Genome Res.">
        <title>Genomic characterization of the Bacillus cereus sensu lato species: Backdrop to the evolution of Bacillus anthracis.</title>
        <authorList>
            <person name="Zwick M.E."/>
            <person name="Joseph S.J."/>
            <person name="Didelot X."/>
            <person name="Chen P.E."/>
            <person name="Bishop-Lilly K.A."/>
            <person name="Stewart A.C."/>
            <person name="Willner K."/>
            <person name="Nolan N."/>
            <person name="Lentz S."/>
            <person name="Thomason M.K."/>
            <person name="Sozhamannan S."/>
            <person name="Mateczun A.J."/>
            <person name="Du L."/>
            <person name="Read T.D."/>
        </authorList>
    </citation>
    <scope>NUCLEOTIDE SEQUENCE [LARGE SCALE GENOMIC DNA]</scope>
    <source>
        <strain evidence="3">AH603</strain>
    </source>
</reference>
<feature type="domain" description="T6SS immunity protein Tdi1 C-terminal" evidence="2">
    <location>
        <begin position="106"/>
        <end position="179"/>
    </location>
</feature>
<protein>
    <recommendedName>
        <fullName evidence="4">DUF1851 domain-containing protein</fullName>
    </recommendedName>
</protein>
<dbReference type="Proteomes" id="UP000001753">
    <property type="component" value="Chromosome"/>
</dbReference>
<accession>C2XW86</accession>
<comment type="caution">
    <text evidence="3">The sequence shown here is derived from an EMBL/GenBank/DDBJ whole genome shotgun (WGS) entry which is preliminary data.</text>
</comment>
<name>C2XW86_BACMY</name>
<dbReference type="AlphaFoldDB" id="C2XW86"/>
<feature type="domain" description="GAD-related" evidence="1">
    <location>
        <begin position="9"/>
        <end position="89"/>
    </location>
</feature>
<evidence type="ECO:0008006" key="4">
    <source>
        <dbReference type="Google" id="ProtNLM"/>
    </source>
</evidence>
<evidence type="ECO:0000259" key="1">
    <source>
        <dbReference type="Pfam" id="PF08887"/>
    </source>
</evidence>
<gene>
    <name evidence="3" type="ORF">bcere0026_29620</name>
</gene>
<organism evidence="3">
    <name type="scientific">Bacillus mycoides</name>
    <dbReference type="NCBI Taxonomy" id="1405"/>
    <lineage>
        <taxon>Bacteria</taxon>
        <taxon>Bacillati</taxon>
        <taxon>Bacillota</taxon>
        <taxon>Bacilli</taxon>
        <taxon>Bacillales</taxon>
        <taxon>Bacillaceae</taxon>
        <taxon>Bacillus</taxon>
        <taxon>Bacillus cereus group</taxon>
    </lineage>
</organism>
<dbReference type="InterPro" id="IPR037883">
    <property type="entry name" value="Knr4/Smi1-like_sf"/>
</dbReference>